<protein>
    <recommendedName>
        <fullName evidence="5">Hemagglutinin</fullName>
    </recommendedName>
</protein>
<feature type="compositionally biased region" description="Basic and acidic residues" evidence="2">
    <location>
        <begin position="65"/>
        <end position="77"/>
    </location>
</feature>
<evidence type="ECO:0000256" key="2">
    <source>
        <dbReference type="SAM" id="MobiDB-lite"/>
    </source>
</evidence>
<organism evidence="3 4">
    <name type="scientific">Trabulsiella odontotermitis</name>
    <dbReference type="NCBI Taxonomy" id="379893"/>
    <lineage>
        <taxon>Bacteria</taxon>
        <taxon>Pseudomonadati</taxon>
        <taxon>Pseudomonadota</taxon>
        <taxon>Gammaproteobacteria</taxon>
        <taxon>Enterobacterales</taxon>
        <taxon>Enterobacteriaceae</taxon>
        <taxon>Trabulsiella</taxon>
    </lineage>
</organism>
<accession>A0A0L0GVB7</accession>
<keyword evidence="1" id="KW-0800">Toxin</keyword>
<dbReference type="GO" id="GO:0090729">
    <property type="term" value="F:toxin activity"/>
    <property type="evidence" value="ECO:0007669"/>
    <property type="project" value="UniProtKB-KW"/>
</dbReference>
<dbReference type="Pfam" id="PF13332">
    <property type="entry name" value="Fil_haemagg_2"/>
    <property type="match status" value="1"/>
</dbReference>
<gene>
    <name evidence="3" type="ORF">GM31_23580</name>
</gene>
<keyword evidence="4" id="KW-1185">Reference proteome</keyword>
<dbReference type="PATRIC" id="fig|379893.4.peg.4780"/>
<name>A0A0L0GVB7_9ENTR</name>
<reference evidence="3 4" key="1">
    <citation type="journal article" date="2015" name="Appl. Environ. Microbiol.">
        <title>The Enterobacterium Trabulsiella odontotermitis Presents Novel Adaptations Related to Its Association with Fungus-Growing Termites.</title>
        <authorList>
            <person name="Sapountzis P."/>
            <person name="Gruntjes T."/>
            <person name="Otani S."/>
            <person name="Estevez J."/>
            <person name="da Costa R.R."/>
            <person name="Plunkett G.3rd."/>
            <person name="Perna N.T."/>
            <person name="Poulsen M."/>
        </authorList>
    </citation>
    <scope>NUCLEOTIDE SEQUENCE [LARGE SCALE GENOMIC DNA]</scope>
    <source>
        <strain evidence="3 4">12</strain>
    </source>
</reference>
<evidence type="ECO:0000313" key="3">
    <source>
        <dbReference type="EMBL" id="KNC92378.1"/>
    </source>
</evidence>
<evidence type="ECO:0008006" key="5">
    <source>
        <dbReference type="Google" id="ProtNLM"/>
    </source>
</evidence>
<evidence type="ECO:0000256" key="1">
    <source>
        <dbReference type="ARBA" id="ARBA00022656"/>
    </source>
</evidence>
<dbReference type="EMBL" id="JNGI01000092">
    <property type="protein sequence ID" value="KNC92378.1"/>
    <property type="molecule type" value="Genomic_DNA"/>
</dbReference>
<dbReference type="InterPro" id="IPR025157">
    <property type="entry name" value="Hemagglutinin_rpt"/>
</dbReference>
<feature type="region of interest" description="Disordered" evidence="2">
    <location>
        <begin position="58"/>
        <end position="77"/>
    </location>
</feature>
<feature type="non-terminal residue" evidence="3">
    <location>
        <position position="77"/>
    </location>
</feature>
<dbReference type="GO" id="GO:0003824">
    <property type="term" value="F:catalytic activity"/>
    <property type="evidence" value="ECO:0007669"/>
    <property type="project" value="UniProtKB-ARBA"/>
</dbReference>
<proteinExistence type="predicted"/>
<evidence type="ECO:0000313" key="4">
    <source>
        <dbReference type="Proteomes" id="UP000037393"/>
    </source>
</evidence>
<comment type="caution">
    <text evidence="3">The sequence shown here is derived from an EMBL/GenBank/DDBJ whole genome shotgun (WGS) entry which is preliminary data.</text>
</comment>
<sequence>MSSGRDTVIAGAQALGDKISADVGRDLLMSSQQDNNDYDSKQSSVSGGLGYTFGAGTAQASVSASRDKMKSDYDSVQ</sequence>
<dbReference type="Proteomes" id="UP000037393">
    <property type="component" value="Unassembled WGS sequence"/>
</dbReference>
<dbReference type="AlphaFoldDB" id="A0A0L0GVB7"/>